<dbReference type="AlphaFoldDB" id="A0A1L9T6P9"/>
<organism evidence="1 2">
    <name type="scientific">Aspergillus sydowii CBS 593.65</name>
    <dbReference type="NCBI Taxonomy" id="1036612"/>
    <lineage>
        <taxon>Eukaryota</taxon>
        <taxon>Fungi</taxon>
        <taxon>Dikarya</taxon>
        <taxon>Ascomycota</taxon>
        <taxon>Pezizomycotina</taxon>
        <taxon>Eurotiomycetes</taxon>
        <taxon>Eurotiomycetidae</taxon>
        <taxon>Eurotiales</taxon>
        <taxon>Aspergillaceae</taxon>
        <taxon>Aspergillus</taxon>
        <taxon>Aspergillus subgen. Nidulantes</taxon>
    </lineage>
</organism>
<dbReference type="STRING" id="1036612.A0A1L9T6P9"/>
<dbReference type="EMBL" id="KV878593">
    <property type="protein sequence ID" value="OJJ54963.1"/>
    <property type="molecule type" value="Genomic_DNA"/>
</dbReference>
<evidence type="ECO:0008006" key="3">
    <source>
        <dbReference type="Google" id="ProtNLM"/>
    </source>
</evidence>
<dbReference type="VEuPathDB" id="FungiDB:ASPSYDRAFT_92997"/>
<accession>A0A1L9T6P9</accession>
<evidence type="ECO:0000313" key="2">
    <source>
        <dbReference type="Proteomes" id="UP000184356"/>
    </source>
</evidence>
<dbReference type="GeneID" id="63768837"/>
<proteinExistence type="predicted"/>
<dbReference type="OrthoDB" id="3758478at2759"/>
<evidence type="ECO:0000313" key="1">
    <source>
        <dbReference type="EMBL" id="OJJ54963.1"/>
    </source>
</evidence>
<name>A0A1L9T6P9_9EURO</name>
<protein>
    <recommendedName>
        <fullName evidence="3">SnoaL-like domain-containing protein</fullName>
    </recommendedName>
</protein>
<sequence length="158" mass="18013">MPSKRLLTAQKFISYFATLDQTVLESILGENYYHQFAPASINPPGPFDRNGFLAHTSGLSRVMTGFPVFAKEYIESESSNQVVVWATSKTEFREELKDDGIPREEWEYAGEYVFMFTMDENGEKVVRCIEFLDGAATPRLLELAKRARVNLEQIETSL</sequence>
<keyword evidence="2" id="KW-1185">Reference proteome</keyword>
<gene>
    <name evidence="1" type="ORF">ASPSYDRAFT_92997</name>
</gene>
<dbReference type="RefSeq" id="XP_040698769.1">
    <property type="nucleotide sequence ID" value="XM_040852764.1"/>
</dbReference>
<dbReference type="Proteomes" id="UP000184356">
    <property type="component" value="Unassembled WGS sequence"/>
</dbReference>
<reference evidence="2" key="1">
    <citation type="journal article" date="2017" name="Genome Biol.">
        <title>Comparative genomics reveals high biological diversity and specific adaptations in the industrially and medically important fungal genus Aspergillus.</title>
        <authorList>
            <person name="de Vries R.P."/>
            <person name="Riley R."/>
            <person name="Wiebenga A."/>
            <person name="Aguilar-Osorio G."/>
            <person name="Amillis S."/>
            <person name="Uchima C.A."/>
            <person name="Anderluh G."/>
            <person name="Asadollahi M."/>
            <person name="Askin M."/>
            <person name="Barry K."/>
            <person name="Battaglia E."/>
            <person name="Bayram O."/>
            <person name="Benocci T."/>
            <person name="Braus-Stromeyer S.A."/>
            <person name="Caldana C."/>
            <person name="Canovas D."/>
            <person name="Cerqueira G.C."/>
            <person name="Chen F."/>
            <person name="Chen W."/>
            <person name="Choi C."/>
            <person name="Clum A."/>
            <person name="Dos Santos R.A."/>
            <person name="Damasio A.R."/>
            <person name="Diallinas G."/>
            <person name="Emri T."/>
            <person name="Fekete E."/>
            <person name="Flipphi M."/>
            <person name="Freyberg S."/>
            <person name="Gallo A."/>
            <person name="Gournas C."/>
            <person name="Habgood R."/>
            <person name="Hainaut M."/>
            <person name="Harispe M.L."/>
            <person name="Henrissat B."/>
            <person name="Hilden K.S."/>
            <person name="Hope R."/>
            <person name="Hossain A."/>
            <person name="Karabika E."/>
            <person name="Karaffa L."/>
            <person name="Karanyi Z."/>
            <person name="Krasevec N."/>
            <person name="Kuo A."/>
            <person name="Kusch H."/>
            <person name="LaButti K."/>
            <person name="Lagendijk E.L."/>
            <person name="Lapidus A."/>
            <person name="Levasseur A."/>
            <person name="Lindquist E."/>
            <person name="Lipzen A."/>
            <person name="Logrieco A.F."/>
            <person name="MacCabe A."/>
            <person name="Maekelae M.R."/>
            <person name="Malavazi I."/>
            <person name="Melin P."/>
            <person name="Meyer V."/>
            <person name="Mielnichuk N."/>
            <person name="Miskei M."/>
            <person name="Molnar A.P."/>
            <person name="Mule G."/>
            <person name="Ngan C.Y."/>
            <person name="Orejas M."/>
            <person name="Orosz E."/>
            <person name="Ouedraogo J.P."/>
            <person name="Overkamp K.M."/>
            <person name="Park H.-S."/>
            <person name="Perrone G."/>
            <person name="Piumi F."/>
            <person name="Punt P.J."/>
            <person name="Ram A.F."/>
            <person name="Ramon A."/>
            <person name="Rauscher S."/>
            <person name="Record E."/>
            <person name="Riano-Pachon D.M."/>
            <person name="Robert V."/>
            <person name="Roehrig J."/>
            <person name="Ruller R."/>
            <person name="Salamov A."/>
            <person name="Salih N.S."/>
            <person name="Samson R.A."/>
            <person name="Sandor E."/>
            <person name="Sanguinetti M."/>
            <person name="Schuetze T."/>
            <person name="Sepcic K."/>
            <person name="Shelest E."/>
            <person name="Sherlock G."/>
            <person name="Sophianopoulou V."/>
            <person name="Squina F.M."/>
            <person name="Sun H."/>
            <person name="Susca A."/>
            <person name="Todd R.B."/>
            <person name="Tsang A."/>
            <person name="Unkles S.E."/>
            <person name="van de Wiele N."/>
            <person name="van Rossen-Uffink D."/>
            <person name="Oliveira J.V."/>
            <person name="Vesth T.C."/>
            <person name="Visser J."/>
            <person name="Yu J.-H."/>
            <person name="Zhou M."/>
            <person name="Andersen M.R."/>
            <person name="Archer D.B."/>
            <person name="Baker S.E."/>
            <person name="Benoit I."/>
            <person name="Brakhage A.A."/>
            <person name="Braus G.H."/>
            <person name="Fischer R."/>
            <person name="Frisvad J.C."/>
            <person name="Goldman G.H."/>
            <person name="Houbraken J."/>
            <person name="Oakley B."/>
            <person name="Pocsi I."/>
            <person name="Scazzocchio C."/>
            <person name="Seiboth B."/>
            <person name="vanKuyk P.A."/>
            <person name="Wortman J."/>
            <person name="Dyer P.S."/>
            <person name="Grigoriev I.V."/>
        </authorList>
    </citation>
    <scope>NUCLEOTIDE SEQUENCE [LARGE SCALE GENOMIC DNA]</scope>
    <source>
        <strain evidence="2">CBS 593.65</strain>
    </source>
</reference>